<evidence type="ECO:0000313" key="2">
    <source>
        <dbReference type="EMBL" id="CAF4081788.1"/>
    </source>
</evidence>
<sequence length="112" mass="12888">MRGCYIFEDLLQWTLTCFYNQSCINELMVEEWITILLNATIIGLLGNQKIITTKMSDDDDMGGNDDFDLDYENTDEEPDADLENQYYNSKALKEDDPLGAIESFKKVLALEQ</sequence>
<evidence type="ECO:0000313" key="3">
    <source>
        <dbReference type="Proteomes" id="UP000663868"/>
    </source>
</evidence>
<protein>
    <submittedName>
        <fullName evidence="2">Uncharacterized protein</fullName>
    </submittedName>
</protein>
<dbReference type="AlphaFoldDB" id="A0A819UKY1"/>
<proteinExistence type="predicted"/>
<dbReference type="Proteomes" id="UP000663868">
    <property type="component" value="Unassembled WGS sequence"/>
</dbReference>
<evidence type="ECO:0000256" key="1">
    <source>
        <dbReference type="SAM" id="MobiDB-lite"/>
    </source>
</evidence>
<feature type="compositionally biased region" description="Acidic residues" evidence="1">
    <location>
        <begin position="57"/>
        <end position="82"/>
    </location>
</feature>
<dbReference type="EMBL" id="CAJOBB010004269">
    <property type="protein sequence ID" value="CAF4081788.1"/>
    <property type="molecule type" value="Genomic_DNA"/>
</dbReference>
<gene>
    <name evidence="2" type="ORF">KXQ929_LOCUS33395</name>
</gene>
<feature type="region of interest" description="Disordered" evidence="1">
    <location>
        <begin position="55"/>
        <end position="82"/>
    </location>
</feature>
<feature type="non-terminal residue" evidence="2">
    <location>
        <position position="1"/>
    </location>
</feature>
<name>A0A819UKY1_9BILA</name>
<comment type="caution">
    <text evidence="2">The sequence shown here is derived from an EMBL/GenBank/DDBJ whole genome shotgun (WGS) entry which is preliminary data.</text>
</comment>
<reference evidence="2" key="1">
    <citation type="submission" date="2021-02" db="EMBL/GenBank/DDBJ databases">
        <authorList>
            <person name="Nowell W R."/>
        </authorList>
    </citation>
    <scope>NUCLEOTIDE SEQUENCE</scope>
</reference>
<organism evidence="2 3">
    <name type="scientific">Adineta steineri</name>
    <dbReference type="NCBI Taxonomy" id="433720"/>
    <lineage>
        <taxon>Eukaryota</taxon>
        <taxon>Metazoa</taxon>
        <taxon>Spiralia</taxon>
        <taxon>Gnathifera</taxon>
        <taxon>Rotifera</taxon>
        <taxon>Eurotatoria</taxon>
        <taxon>Bdelloidea</taxon>
        <taxon>Adinetida</taxon>
        <taxon>Adinetidae</taxon>
        <taxon>Adineta</taxon>
    </lineage>
</organism>
<accession>A0A819UKY1</accession>